<dbReference type="EMBL" id="JACHEA010000003">
    <property type="protein sequence ID" value="MBB5342007.1"/>
    <property type="molecule type" value="Genomic_DNA"/>
</dbReference>
<comment type="caution">
    <text evidence="1">The sequence shown here is derived from an EMBL/GenBank/DDBJ whole genome shotgun (WGS) entry which is preliminary data.</text>
</comment>
<evidence type="ECO:0000313" key="2">
    <source>
        <dbReference type="Proteomes" id="UP000569005"/>
    </source>
</evidence>
<gene>
    <name evidence="1" type="ORF">HDF13_004396</name>
</gene>
<evidence type="ECO:0000313" key="1">
    <source>
        <dbReference type="EMBL" id="MBB5342007.1"/>
    </source>
</evidence>
<dbReference type="Proteomes" id="UP000569005">
    <property type="component" value="Unassembled WGS sequence"/>
</dbReference>
<organism evidence="1 2">
    <name type="scientific">Tunturiibacter gelidiferens</name>
    <dbReference type="NCBI Taxonomy" id="3069689"/>
    <lineage>
        <taxon>Bacteria</taxon>
        <taxon>Pseudomonadati</taxon>
        <taxon>Acidobacteriota</taxon>
        <taxon>Terriglobia</taxon>
        <taxon>Terriglobales</taxon>
        <taxon>Acidobacteriaceae</taxon>
        <taxon>Tunturiibacter</taxon>
    </lineage>
</organism>
<keyword evidence="2" id="KW-1185">Reference proteome</keyword>
<protein>
    <submittedName>
        <fullName evidence="1">Bacteriocin biosynthesis cyclodehydratase domain-containing protein</fullName>
    </submittedName>
</protein>
<accession>A0ACC5P5D7</accession>
<sequence length="346" mass="38756">MNPRIRHQFSIVAHSPDVAELRYGVWNPVSFSFRDDTQSGSITRLLLRLDGTATLDRIAAEENVPLSEVQRLVEELSELGVIESEARNVVDFILDHSPGSGGDPVDLPTSVIPIEFVGDVEVANELRSLLFKTLPTLPQEMPETNSRIWNALDNQDLSSAEDGLRYHAAHEHFEFLRGRFVLYATTFVDPIRLKRLNRVCLQQETPWLHASIDGPFIFIGPLVTPHRSACFECFETRLMMNLRESGSYLRYKEAIVNHTVTFGHAPAKALLQNLLVTHAAVEAVNFLLTGHACTVNKVLSIYVPTMEFAYHDILRVPNCAGCGMQSSAVSRELYFDNGAAERRPAE</sequence>
<name>A0ACC5P5D7_9BACT</name>
<proteinExistence type="predicted"/>
<reference evidence="1" key="1">
    <citation type="submission" date="2020-08" db="EMBL/GenBank/DDBJ databases">
        <title>Genomic Encyclopedia of Type Strains, Phase IV (KMG-V): Genome sequencing to study the core and pangenomes of soil and plant-associated prokaryotes.</title>
        <authorList>
            <person name="Whitman W."/>
        </authorList>
    </citation>
    <scope>NUCLEOTIDE SEQUENCE</scope>
    <source>
        <strain evidence="1">M8UP15</strain>
    </source>
</reference>